<dbReference type="FunFam" id="3.40.50.300:FF:000997">
    <property type="entry name" value="Multidrug resistance-associated protein 1"/>
    <property type="match status" value="1"/>
</dbReference>
<dbReference type="SUPFAM" id="SSF90123">
    <property type="entry name" value="ABC transporter transmembrane region"/>
    <property type="match status" value="2"/>
</dbReference>
<organism evidence="17 18">
    <name type="scientific">Pocillopora damicornis</name>
    <name type="common">Cauliflower coral</name>
    <name type="synonym">Millepora damicornis</name>
    <dbReference type="NCBI Taxonomy" id="46731"/>
    <lineage>
        <taxon>Eukaryota</taxon>
        <taxon>Metazoa</taxon>
        <taxon>Cnidaria</taxon>
        <taxon>Anthozoa</taxon>
        <taxon>Hexacorallia</taxon>
        <taxon>Scleractinia</taxon>
        <taxon>Astrocoeniina</taxon>
        <taxon>Pocilloporidae</taxon>
        <taxon>Pocillopora</taxon>
    </lineage>
</organism>
<dbReference type="STRING" id="46731.A0A3M6T5D3"/>
<dbReference type="InterPro" id="IPR050173">
    <property type="entry name" value="ABC_transporter_C-like"/>
</dbReference>
<comment type="catalytic activity">
    <reaction evidence="12">
        <text>ATP + H2O + xenobioticSide 1 = ADP + phosphate + xenobioticSide 2.</text>
        <dbReference type="EC" id="7.6.2.2"/>
    </reaction>
</comment>
<protein>
    <recommendedName>
        <fullName evidence="3">ABC-type xenobiotic transporter</fullName>
        <ecNumber evidence="3">7.6.2.2</ecNumber>
    </recommendedName>
</protein>
<dbReference type="InterPro" id="IPR003439">
    <property type="entry name" value="ABC_transporter-like_ATP-bd"/>
</dbReference>
<evidence type="ECO:0000256" key="12">
    <source>
        <dbReference type="ARBA" id="ARBA00034018"/>
    </source>
</evidence>
<dbReference type="PROSITE" id="PS00211">
    <property type="entry name" value="ABC_TRANSPORTER_1"/>
    <property type="match status" value="2"/>
</dbReference>
<evidence type="ECO:0000259" key="15">
    <source>
        <dbReference type="PROSITE" id="PS50893"/>
    </source>
</evidence>
<keyword evidence="4" id="KW-0813">Transport</keyword>
<reference evidence="17 18" key="1">
    <citation type="journal article" date="2018" name="Sci. Rep.">
        <title>Comparative analysis of the Pocillopora damicornis genome highlights role of immune system in coral evolution.</title>
        <authorList>
            <person name="Cunning R."/>
            <person name="Bay R.A."/>
            <person name="Gillette P."/>
            <person name="Baker A.C."/>
            <person name="Traylor-Knowles N."/>
        </authorList>
    </citation>
    <scope>NUCLEOTIDE SEQUENCE [LARGE SCALE GENOMIC DNA]</scope>
    <source>
        <strain evidence="17">RSMAS</strain>
        <tissue evidence="17">Whole animal</tissue>
    </source>
</reference>
<feature type="transmembrane region" description="Helical" evidence="14">
    <location>
        <begin position="28"/>
        <end position="48"/>
    </location>
</feature>
<evidence type="ECO:0000256" key="14">
    <source>
        <dbReference type="SAM" id="Phobius"/>
    </source>
</evidence>
<dbReference type="EMBL" id="RCHS01004289">
    <property type="protein sequence ID" value="RMX36590.1"/>
    <property type="molecule type" value="Genomic_DNA"/>
</dbReference>
<evidence type="ECO:0000256" key="8">
    <source>
        <dbReference type="ARBA" id="ARBA00022840"/>
    </source>
</evidence>
<dbReference type="SMART" id="SM00382">
    <property type="entry name" value="AAA"/>
    <property type="match status" value="2"/>
</dbReference>
<dbReference type="InterPro" id="IPR011527">
    <property type="entry name" value="ABC1_TM_dom"/>
</dbReference>
<feature type="domain" description="ABC transmembrane type-1" evidence="16">
    <location>
        <begin position="391"/>
        <end position="669"/>
    </location>
</feature>
<dbReference type="InterPro" id="IPR036640">
    <property type="entry name" value="ABC1_TM_sf"/>
</dbReference>
<keyword evidence="7" id="KW-0547">Nucleotide-binding</keyword>
<feature type="domain" description="ABC transmembrane type-1" evidence="16">
    <location>
        <begin position="1003"/>
        <end position="1318"/>
    </location>
</feature>
<feature type="region of interest" description="Disordered" evidence="13">
    <location>
        <begin position="943"/>
        <end position="972"/>
    </location>
</feature>
<dbReference type="PANTHER" id="PTHR24223:SF330">
    <property type="entry name" value="ATP-BINDING CASSETTE SUB-FAMILY C MEMBER 10"/>
    <property type="match status" value="1"/>
</dbReference>
<evidence type="ECO:0000256" key="5">
    <source>
        <dbReference type="ARBA" id="ARBA00022692"/>
    </source>
</evidence>
<keyword evidence="5 14" id="KW-0812">Transmembrane</keyword>
<dbReference type="EC" id="7.6.2.2" evidence="3"/>
<feature type="compositionally biased region" description="Polar residues" evidence="13">
    <location>
        <begin position="346"/>
        <end position="357"/>
    </location>
</feature>
<dbReference type="InterPro" id="IPR027417">
    <property type="entry name" value="P-loop_NTPase"/>
</dbReference>
<feature type="domain" description="ABC transporter" evidence="15">
    <location>
        <begin position="1355"/>
        <end position="1586"/>
    </location>
</feature>
<evidence type="ECO:0000256" key="9">
    <source>
        <dbReference type="ARBA" id="ARBA00022967"/>
    </source>
</evidence>
<dbReference type="SUPFAM" id="SSF52540">
    <property type="entry name" value="P-loop containing nucleoside triphosphate hydrolases"/>
    <property type="match status" value="2"/>
</dbReference>
<keyword evidence="18" id="KW-1185">Reference proteome</keyword>
<feature type="transmembrane region" description="Helical" evidence="14">
    <location>
        <begin position="991"/>
        <end position="1010"/>
    </location>
</feature>
<dbReference type="PANTHER" id="PTHR24223">
    <property type="entry name" value="ATP-BINDING CASSETTE SUB-FAMILY C"/>
    <property type="match status" value="1"/>
</dbReference>
<feature type="transmembrane region" description="Helical" evidence="14">
    <location>
        <begin position="97"/>
        <end position="117"/>
    </location>
</feature>
<comment type="subcellular location">
    <subcellularLocation>
        <location evidence="1">Membrane</location>
        <topology evidence="1">Multi-pass membrane protein</topology>
    </subcellularLocation>
</comment>
<feature type="transmembrane region" description="Helical" evidence="14">
    <location>
        <begin position="1174"/>
        <end position="1193"/>
    </location>
</feature>
<feature type="transmembrane region" description="Helical" evidence="14">
    <location>
        <begin position="426"/>
        <end position="443"/>
    </location>
</feature>
<feature type="transmembrane region" description="Helical" evidence="14">
    <location>
        <begin position="1149"/>
        <end position="1168"/>
    </location>
</feature>
<dbReference type="OrthoDB" id="6500128at2759"/>
<evidence type="ECO:0000313" key="18">
    <source>
        <dbReference type="Proteomes" id="UP000275408"/>
    </source>
</evidence>
<dbReference type="PROSITE" id="PS50929">
    <property type="entry name" value="ABC_TM1F"/>
    <property type="match status" value="2"/>
</dbReference>
<dbReference type="GO" id="GO:0005524">
    <property type="term" value="F:ATP binding"/>
    <property type="evidence" value="ECO:0007669"/>
    <property type="project" value="UniProtKB-KW"/>
</dbReference>
<dbReference type="FunFam" id="1.20.1560.10:FF:000037">
    <property type="entry name" value="ATP-binding cassette subfamily C member 10"/>
    <property type="match status" value="1"/>
</dbReference>
<dbReference type="GO" id="GO:0016020">
    <property type="term" value="C:membrane"/>
    <property type="evidence" value="ECO:0007669"/>
    <property type="project" value="UniProtKB-SubCell"/>
</dbReference>
<evidence type="ECO:0000256" key="4">
    <source>
        <dbReference type="ARBA" id="ARBA00022448"/>
    </source>
</evidence>
<feature type="transmembrane region" description="Helical" evidence="14">
    <location>
        <begin position="165"/>
        <end position="186"/>
    </location>
</feature>
<evidence type="ECO:0000256" key="3">
    <source>
        <dbReference type="ARBA" id="ARBA00012191"/>
    </source>
</evidence>
<evidence type="ECO:0000256" key="2">
    <source>
        <dbReference type="ARBA" id="ARBA00009726"/>
    </source>
</evidence>
<feature type="transmembrane region" description="Helical" evidence="14">
    <location>
        <begin position="1250"/>
        <end position="1280"/>
    </location>
</feature>
<dbReference type="Pfam" id="PF00664">
    <property type="entry name" value="ABC_membrane"/>
    <property type="match status" value="2"/>
</dbReference>
<dbReference type="Proteomes" id="UP000275408">
    <property type="component" value="Unassembled WGS sequence"/>
</dbReference>
<dbReference type="PROSITE" id="PS50893">
    <property type="entry name" value="ABC_TRANSPORTER_2"/>
    <property type="match status" value="2"/>
</dbReference>
<evidence type="ECO:0000256" key="7">
    <source>
        <dbReference type="ARBA" id="ARBA00022741"/>
    </source>
</evidence>
<feature type="transmembrane region" description="Helical" evidence="14">
    <location>
        <begin position="1072"/>
        <end position="1092"/>
    </location>
</feature>
<keyword evidence="10 14" id="KW-1133">Transmembrane helix</keyword>
<evidence type="ECO:0000256" key="6">
    <source>
        <dbReference type="ARBA" id="ARBA00022737"/>
    </source>
</evidence>
<proteinExistence type="inferred from homology"/>
<name>A0A3M6T5D3_POCDA</name>
<evidence type="ECO:0000259" key="16">
    <source>
        <dbReference type="PROSITE" id="PS50929"/>
    </source>
</evidence>
<feature type="transmembrane region" description="Helical" evidence="14">
    <location>
        <begin position="611"/>
        <end position="634"/>
    </location>
</feature>
<feature type="transmembrane region" description="Helical" evidence="14">
    <location>
        <begin position="646"/>
        <end position="667"/>
    </location>
</feature>
<dbReference type="GO" id="GO:0008559">
    <property type="term" value="F:ABC-type xenobiotic transporter activity"/>
    <property type="evidence" value="ECO:0007669"/>
    <property type="project" value="UniProtKB-EC"/>
</dbReference>
<comment type="similarity">
    <text evidence="2">Belongs to the ABC transporter superfamily. ABCC family. Conjugate transporter (TC 3.A.1.208) subfamily.</text>
</comment>
<dbReference type="OMA" id="PYAWPSQ"/>
<feature type="domain" description="ABC transporter" evidence="15">
    <location>
        <begin position="709"/>
        <end position="945"/>
    </location>
</feature>
<dbReference type="CDD" id="cd18598">
    <property type="entry name" value="ABC_6TM_MRP7_D1_like"/>
    <property type="match status" value="1"/>
</dbReference>
<evidence type="ECO:0000313" key="17">
    <source>
        <dbReference type="EMBL" id="RMX36590.1"/>
    </source>
</evidence>
<evidence type="ECO:0000256" key="11">
    <source>
        <dbReference type="ARBA" id="ARBA00023136"/>
    </source>
</evidence>
<dbReference type="CDD" id="cd18605">
    <property type="entry name" value="ABC_6TM_MRP7_D2_like"/>
    <property type="match status" value="1"/>
</dbReference>
<dbReference type="Gene3D" id="1.20.1560.10">
    <property type="entry name" value="ABC transporter type 1, transmembrane domain"/>
    <property type="match status" value="2"/>
</dbReference>
<evidence type="ECO:0000256" key="13">
    <source>
        <dbReference type="SAM" id="MobiDB-lite"/>
    </source>
</evidence>
<keyword evidence="9" id="KW-1278">Translocase</keyword>
<feature type="transmembrane region" description="Helical" evidence="14">
    <location>
        <begin position="69"/>
        <end position="91"/>
    </location>
</feature>
<feature type="compositionally biased region" description="Basic and acidic residues" evidence="13">
    <location>
        <begin position="948"/>
        <end position="960"/>
    </location>
</feature>
<dbReference type="Pfam" id="PF00005">
    <property type="entry name" value="ABC_tran"/>
    <property type="match status" value="2"/>
</dbReference>
<gene>
    <name evidence="17" type="ORF">pdam_00018768</name>
</gene>
<dbReference type="FunFam" id="1.20.1560.10:FF:000113">
    <property type="entry name" value="ABC transporter, putative"/>
    <property type="match status" value="1"/>
</dbReference>
<keyword evidence="8" id="KW-0067">ATP-binding</keyword>
<accession>A0A3M6T5D3</accession>
<dbReference type="InterPro" id="IPR003593">
    <property type="entry name" value="AAA+_ATPase"/>
</dbReference>
<evidence type="ECO:0000256" key="10">
    <source>
        <dbReference type="ARBA" id="ARBA00022989"/>
    </source>
</evidence>
<dbReference type="CDD" id="cd03250">
    <property type="entry name" value="ABCC_MRP_domain1"/>
    <property type="match status" value="1"/>
</dbReference>
<dbReference type="InterPro" id="IPR017871">
    <property type="entry name" value="ABC_transporter-like_CS"/>
</dbReference>
<dbReference type="GO" id="GO:0016887">
    <property type="term" value="F:ATP hydrolysis activity"/>
    <property type="evidence" value="ECO:0007669"/>
    <property type="project" value="InterPro"/>
</dbReference>
<feature type="region of interest" description="Disordered" evidence="13">
    <location>
        <begin position="346"/>
        <end position="372"/>
    </location>
</feature>
<keyword evidence="11 14" id="KW-0472">Membrane</keyword>
<evidence type="ECO:0000256" key="1">
    <source>
        <dbReference type="ARBA" id="ARBA00004141"/>
    </source>
</evidence>
<feature type="transmembrane region" description="Helical" evidence="14">
    <location>
        <begin position="525"/>
        <end position="547"/>
    </location>
</feature>
<dbReference type="Gene3D" id="3.40.50.300">
    <property type="entry name" value="P-loop containing nucleotide triphosphate hydrolases"/>
    <property type="match status" value="2"/>
</dbReference>
<dbReference type="FunFam" id="3.40.50.300:FF:000163">
    <property type="entry name" value="Multidrug resistance-associated protein member 4"/>
    <property type="match status" value="1"/>
</dbReference>
<sequence>MKNLQEFCALGNGTSLIVWNTNDFGPCFKLLCLVLPANIFLICSSIFFSSGKRQRFQLPESRLYLFSNLQILVSFSIFLESLIEVLCSWFVNHYHPPVYLVTSSLVAIAWISNAVCVRRNRVVILVKKCYATVHIMFIILAFFMTTLQLYSVILSIKRQSFDSLLVYEYGTICRFSLQIIFLLLLIPPICVNRDWIGLHVEFSSSAASTDIQGSTERDALLRNASRGTFYSGTQCISDDLGVAEEKANILSKLTFWWVRPMMKKGSKGNLQYTEDLFLLPQSLSTKRLRILFSANFDSSTEDLDARNKLEDSFSSESGYGGITFSPGTIQKSVSDPNFRRYSNVRRMTSNGSHASTEFSEKEGNGSGPEVSNPRSLLSALHHSFGLQYYCIGLLKLTGDALSFAGPLLLHALVSFMENRQEPMSHGYYYAGGLFLTTFCSAFINSQFNYWVNRVGLKIRASVITTVYNKALSVSLTTLSEFTTGEVVNFMSTDTDRVVNFAPSFHQFWSLPFQIGVSLYLLHQQVGVSFLAGLGFAILLIPINRWLAEKIQKLSKEMMAQKDSRVKVMNEILQGIRVIKFYTWEKNFEEKIDNLRAAELKSLKGRKYLDAWCVYFWATTPVIISILTFTTYALLGNKLTAAKVFTSVALFNMLISPLNAFPWVLNGLMEAWVSVKRIQAFLSLDNLDLTGYYQQPNHSDKEDMPKPPEVLIQNGHFSWKQPEEPGEEEPAFTTAGDLTNVDFCVETGQLVGVIGKVGSGKSSLLSAVTAEMDKRLGEVFVKKLERGFGLATQEPWIQHGTVKENILFGKPFDVEKYSAVIYACALSEDLQMLPSGDETEIGENGVTLSGGQKARVALARAVYQDKEVYLLDDPLAAVDAHVAAHLFHHCIMGLLQNKTRILCTHHTHFLSAADLVVVMDHGSTAYTGPPEGILHTEKIMKSLAGNPAEGKKPETNKNKDSEEVEGENTDEGLVKEEEKEVGVVKLHVYKSYWLAIGHCLATSILLSLFLMQASRNVSDWWLAYWISHSRGNSTAAHHHVNFSSANSLNHLIPRVLTTDQLDLPHVHIVKDTITFYLVVYGGLAVANTIFTLFRAFLFAYGGICAAKVLHARLLNSILSAPVSFFDVTPIGRIVNRFSSDIYSIDDSLPFILNIFLAQAFGVAGTVVITCYGLPWFVLVLVPLVLVYYFIQNYYRRTSRELKRLMSVTLSPIYAHFSETLTGLATIRALRDEARFKQENEFRLETNQRANFCALVASQWLGLFLQFIGVAMVTAVAFIAVLEHHFSTVDPGLVGLAISYALSVTDRLSGMVTSFTETEKQMVSVERAVQYIEDVPPEVSSQDTVPNSWPSRGQLTFRNVSLVYRPGLPQALRGVSFSTTAGEKLGIVGRTGSGKSSLFQVLFRMINSYQGAVLIDGINIASVPLDILRSRLAIIPQDAFLFSGAVRDNLDPWKRCSEAELWTILERCHLLQAVRELGGLDADVGERGRHFSVGQRQLVCLARALLTRVKVLCIDEATASVDLETDKLIQRTIRSEFKESTVLTIAHRLDTIMDSDRVLVMDRGTVVECDTPGALLENKHSFFYGLVHSTRTKDN</sequence>
<dbReference type="CDD" id="cd03244">
    <property type="entry name" value="ABCC_MRP_domain2"/>
    <property type="match status" value="1"/>
</dbReference>
<keyword evidence="6" id="KW-0677">Repeat</keyword>
<feature type="transmembrane region" description="Helical" evidence="14">
    <location>
        <begin position="129"/>
        <end position="153"/>
    </location>
</feature>
<comment type="caution">
    <text evidence="17">The sequence shown here is derived from an EMBL/GenBank/DDBJ whole genome shotgun (WGS) entry which is preliminary data.</text>
</comment>